<comment type="caution">
    <text evidence="1">The sequence shown here is derived from an EMBL/GenBank/DDBJ whole genome shotgun (WGS) entry which is preliminary data.</text>
</comment>
<protein>
    <recommendedName>
        <fullName evidence="3">Helix-turn-helix domain-containing protein</fullName>
    </recommendedName>
</protein>
<proteinExistence type="predicted"/>
<evidence type="ECO:0008006" key="3">
    <source>
        <dbReference type="Google" id="ProtNLM"/>
    </source>
</evidence>
<accession>A0ABW0QNQ6</accession>
<sequence length="70" mass="8077">MAVRAHNMKERRAHFEFALWAVQQPKPPTVAEVRALTGLSYESARRWKNDWCAALSPVKRLEKPHGQADH</sequence>
<dbReference type="RefSeq" id="WP_377318138.1">
    <property type="nucleotide sequence ID" value="NZ_JBHSNF010000001.1"/>
</dbReference>
<name>A0ABW0QNQ6_9GAMM</name>
<evidence type="ECO:0000313" key="1">
    <source>
        <dbReference type="EMBL" id="MFC5525242.1"/>
    </source>
</evidence>
<organism evidence="1 2">
    <name type="scientific">Rhodanobacter ginsengisoli</name>
    <dbReference type="NCBI Taxonomy" id="418646"/>
    <lineage>
        <taxon>Bacteria</taxon>
        <taxon>Pseudomonadati</taxon>
        <taxon>Pseudomonadota</taxon>
        <taxon>Gammaproteobacteria</taxon>
        <taxon>Lysobacterales</taxon>
        <taxon>Rhodanobacteraceae</taxon>
        <taxon>Rhodanobacter</taxon>
    </lineage>
</organism>
<reference evidence="2" key="1">
    <citation type="journal article" date="2019" name="Int. J. Syst. Evol. Microbiol.">
        <title>The Global Catalogue of Microorganisms (GCM) 10K type strain sequencing project: providing services to taxonomists for standard genome sequencing and annotation.</title>
        <authorList>
            <consortium name="The Broad Institute Genomics Platform"/>
            <consortium name="The Broad Institute Genome Sequencing Center for Infectious Disease"/>
            <person name="Wu L."/>
            <person name="Ma J."/>
        </authorList>
    </citation>
    <scope>NUCLEOTIDE SEQUENCE [LARGE SCALE GENOMIC DNA]</scope>
    <source>
        <strain evidence="2">CGMCC 1.16619</strain>
    </source>
</reference>
<dbReference type="Proteomes" id="UP001596114">
    <property type="component" value="Unassembled WGS sequence"/>
</dbReference>
<dbReference type="EMBL" id="JBHSNF010000001">
    <property type="protein sequence ID" value="MFC5525242.1"/>
    <property type="molecule type" value="Genomic_DNA"/>
</dbReference>
<evidence type="ECO:0000313" key="2">
    <source>
        <dbReference type="Proteomes" id="UP001596114"/>
    </source>
</evidence>
<keyword evidence="2" id="KW-1185">Reference proteome</keyword>
<gene>
    <name evidence="1" type="ORF">ACFPPA_05745</name>
</gene>